<name>A0A0W8FP79_9ZZZZ</name>
<organism evidence="1">
    <name type="scientific">hydrocarbon metagenome</name>
    <dbReference type="NCBI Taxonomy" id="938273"/>
    <lineage>
        <taxon>unclassified sequences</taxon>
        <taxon>metagenomes</taxon>
        <taxon>ecological metagenomes</taxon>
    </lineage>
</organism>
<sequence>MNFLAKGNCLTILPLAEKIPEGINVLYFFVFFHHDILKKGEKILSRKV</sequence>
<reference evidence="1" key="1">
    <citation type="journal article" date="2015" name="Proc. Natl. Acad. Sci. U.S.A.">
        <title>Networks of energetic and metabolic interactions define dynamics in microbial communities.</title>
        <authorList>
            <person name="Embree M."/>
            <person name="Liu J.K."/>
            <person name="Al-Bassam M.M."/>
            <person name="Zengler K."/>
        </authorList>
    </citation>
    <scope>NUCLEOTIDE SEQUENCE</scope>
</reference>
<dbReference type="EMBL" id="LNQE01000945">
    <property type="protein sequence ID" value="KUG22678.1"/>
    <property type="molecule type" value="Genomic_DNA"/>
</dbReference>
<gene>
    <name evidence="1" type="ORF">ASZ90_007543</name>
</gene>
<protein>
    <submittedName>
        <fullName evidence="1">Uncharacterized protein</fullName>
    </submittedName>
</protein>
<comment type="caution">
    <text evidence="1">The sequence shown here is derived from an EMBL/GenBank/DDBJ whole genome shotgun (WGS) entry which is preliminary data.</text>
</comment>
<proteinExistence type="predicted"/>
<accession>A0A0W8FP79</accession>
<dbReference type="AlphaFoldDB" id="A0A0W8FP79"/>
<evidence type="ECO:0000313" key="1">
    <source>
        <dbReference type="EMBL" id="KUG22678.1"/>
    </source>
</evidence>